<dbReference type="Proteomes" id="UP000317422">
    <property type="component" value="Unassembled WGS sequence"/>
</dbReference>
<feature type="transmembrane region" description="Helical" evidence="2">
    <location>
        <begin position="340"/>
        <end position="358"/>
    </location>
</feature>
<evidence type="ECO:0000256" key="1">
    <source>
        <dbReference type="SAM" id="MobiDB-lite"/>
    </source>
</evidence>
<dbReference type="EMBL" id="VFQC01000002">
    <property type="protein sequence ID" value="TQN28622.1"/>
    <property type="molecule type" value="Genomic_DNA"/>
</dbReference>
<proteinExistence type="predicted"/>
<feature type="compositionally biased region" description="Polar residues" evidence="1">
    <location>
        <begin position="173"/>
        <end position="188"/>
    </location>
</feature>
<feature type="transmembrane region" description="Helical" evidence="2">
    <location>
        <begin position="436"/>
        <end position="469"/>
    </location>
</feature>
<feature type="transmembrane region" description="Helical" evidence="2">
    <location>
        <begin position="365"/>
        <end position="388"/>
    </location>
</feature>
<gene>
    <name evidence="3" type="ORF">FHX37_3979</name>
</gene>
<evidence type="ECO:0000313" key="4">
    <source>
        <dbReference type="Proteomes" id="UP000317422"/>
    </source>
</evidence>
<feature type="transmembrane region" description="Helical" evidence="2">
    <location>
        <begin position="394"/>
        <end position="415"/>
    </location>
</feature>
<dbReference type="RefSeq" id="WP_141925650.1">
    <property type="nucleotide sequence ID" value="NZ_VFQC01000002.1"/>
</dbReference>
<dbReference type="AlphaFoldDB" id="A0A543N9V3"/>
<evidence type="ECO:0000256" key="2">
    <source>
        <dbReference type="SAM" id="Phobius"/>
    </source>
</evidence>
<dbReference type="OrthoDB" id="3455830at2"/>
<feature type="region of interest" description="Disordered" evidence="1">
    <location>
        <begin position="15"/>
        <end position="35"/>
    </location>
</feature>
<feature type="transmembrane region" description="Helical" evidence="2">
    <location>
        <begin position="489"/>
        <end position="511"/>
    </location>
</feature>
<protein>
    <submittedName>
        <fullName evidence="3">Uncharacterized protein</fullName>
    </submittedName>
</protein>
<organism evidence="3 4">
    <name type="scientific">Haloactinospora alba</name>
    <dbReference type="NCBI Taxonomy" id="405555"/>
    <lineage>
        <taxon>Bacteria</taxon>
        <taxon>Bacillati</taxon>
        <taxon>Actinomycetota</taxon>
        <taxon>Actinomycetes</taxon>
        <taxon>Streptosporangiales</taxon>
        <taxon>Nocardiopsidaceae</taxon>
        <taxon>Haloactinospora</taxon>
    </lineage>
</organism>
<sequence>MTPYLRSLLQDLEGGIRFPDPEQREPGNGIEENSEKSIGELARDRGRVKDSILEMTQEIDCGQQRAPQTFPATRDSLRRTLLGDKDLVWWSTQRPAFLLREIATARGRSPEDAVGLEDKDQEVWRILAVFLDTVWEVTSSGESGSEYGYLAPLAARNRFLVLSHPIRFRQQEPEQSPTTSGSRDTSNEPTEESGVFGYNTWETAVSRAREARAIWLSYLDSHQEYPILARVPAGQLERELRTVAFRNGRSGEGPLSLPRSVLRGNGRTEMGNHPTTADSMVFADVLERHFLPRFALGTVLGGLRAARGAHLGQACAILGAVLVPAATFTTLALFPNGWSWVPPLVGYAAVGTGVLLLGHTWALAWLLRIPAAAALGLIPLIALNPWWWQQAAESWRFVLPAVAALGTATVGYLLVQGRNHNVSAGSRGTWREARHATILGRVAGVSLVALLHSSLVAVIGMSAVAPAFAENGDELLRVWNGTDGASHGMWRVLLLATAGCFASGVFSQILWDDRPITAPLTHVRWRGGR</sequence>
<keyword evidence="2" id="KW-0812">Transmembrane</keyword>
<keyword evidence="2" id="KW-0472">Membrane</keyword>
<feature type="region of interest" description="Disordered" evidence="1">
    <location>
        <begin position="170"/>
        <end position="194"/>
    </location>
</feature>
<evidence type="ECO:0000313" key="3">
    <source>
        <dbReference type="EMBL" id="TQN28622.1"/>
    </source>
</evidence>
<reference evidence="3 4" key="1">
    <citation type="submission" date="2019-06" db="EMBL/GenBank/DDBJ databases">
        <title>Sequencing the genomes of 1000 actinobacteria strains.</title>
        <authorList>
            <person name="Klenk H.-P."/>
        </authorList>
    </citation>
    <scope>NUCLEOTIDE SEQUENCE [LARGE SCALE GENOMIC DNA]</scope>
    <source>
        <strain evidence="3 4">DSM 45015</strain>
    </source>
</reference>
<keyword evidence="4" id="KW-1185">Reference proteome</keyword>
<comment type="caution">
    <text evidence="3">The sequence shown here is derived from an EMBL/GenBank/DDBJ whole genome shotgun (WGS) entry which is preliminary data.</text>
</comment>
<keyword evidence="2" id="KW-1133">Transmembrane helix</keyword>
<name>A0A543N9V3_9ACTN</name>
<accession>A0A543N9V3</accession>